<keyword evidence="3" id="KW-1185">Reference proteome</keyword>
<evidence type="ECO:0000313" key="3">
    <source>
        <dbReference type="Proteomes" id="UP001499930"/>
    </source>
</evidence>
<organism evidence="2 3">
    <name type="scientific">Streptosporangium longisporum</name>
    <dbReference type="NCBI Taxonomy" id="46187"/>
    <lineage>
        <taxon>Bacteria</taxon>
        <taxon>Bacillati</taxon>
        <taxon>Actinomycetota</taxon>
        <taxon>Actinomycetes</taxon>
        <taxon>Streptosporangiales</taxon>
        <taxon>Streptosporangiaceae</taxon>
        <taxon>Streptosporangium</taxon>
    </lineage>
</organism>
<dbReference type="EMBL" id="BAAAWD010000004">
    <property type="protein sequence ID" value="GAA2990338.1"/>
    <property type="molecule type" value="Genomic_DNA"/>
</dbReference>
<gene>
    <name evidence="2" type="ORF">GCM10017559_07920</name>
</gene>
<evidence type="ECO:0000256" key="1">
    <source>
        <dbReference type="SAM" id="MobiDB-lite"/>
    </source>
</evidence>
<accession>A0ABN3XRW5</accession>
<evidence type="ECO:0000313" key="2">
    <source>
        <dbReference type="EMBL" id="GAA2990338.1"/>
    </source>
</evidence>
<dbReference type="Proteomes" id="UP001499930">
    <property type="component" value="Unassembled WGS sequence"/>
</dbReference>
<reference evidence="2 3" key="1">
    <citation type="journal article" date="2019" name="Int. J. Syst. Evol. Microbiol.">
        <title>The Global Catalogue of Microorganisms (GCM) 10K type strain sequencing project: providing services to taxonomists for standard genome sequencing and annotation.</title>
        <authorList>
            <consortium name="The Broad Institute Genomics Platform"/>
            <consortium name="The Broad Institute Genome Sequencing Center for Infectious Disease"/>
            <person name="Wu L."/>
            <person name="Ma J."/>
        </authorList>
    </citation>
    <scope>NUCLEOTIDE SEQUENCE [LARGE SCALE GENOMIC DNA]</scope>
    <source>
        <strain evidence="2 3">JCM 3106</strain>
    </source>
</reference>
<dbReference type="RefSeq" id="WP_344888365.1">
    <property type="nucleotide sequence ID" value="NZ_BAAAWD010000004.1"/>
</dbReference>
<name>A0ABN3XRW5_9ACTN</name>
<feature type="region of interest" description="Disordered" evidence="1">
    <location>
        <begin position="65"/>
        <end position="88"/>
    </location>
</feature>
<comment type="caution">
    <text evidence="2">The sequence shown here is derived from an EMBL/GenBank/DDBJ whole genome shotgun (WGS) entry which is preliminary data.</text>
</comment>
<feature type="region of interest" description="Disordered" evidence="1">
    <location>
        <begin position="1"/>
        <end position="26"/>
    </location>
</feature>
<sequence length="179" mass="18729">MSERETTTTQPLGWPRAGELTVRDGRPQVSVDYGNGARDWASDPAWARECALAWGAVANRLEQEQDRRIVDGQGPDRLAERPAAPGETTTFPIVRELAEQVWPAAPSAAPELVAMTPALPAGVAPIGELCPLGCGREVFAGPNGKVHLVPGGTAAACPPDDDPAPTRILPAVNAEGAAR</sequence>
<protein>
    <submittedName>
        <fullName evidence="2">Uncharacterized protein</fullName>
    </submittedName>
</protein>
<proteinExistence type="predicted"/>
<feature type="region of interest" description="Disordered" evidence="1">
    <location>
        <begin position="152"/>
        <end position="179"/>
    </location>
</feature>